<organism evidence="2 3">
    <name type="scientific">Nocardia stercoris</name>
    <dbReference type="NCBI Taxonomy" id="2483361"/>
    <lineage>
        <taxon>Bacteria</taxon>
        <taxon>Bacillati</taxon>
        <taxon>Actinomycetota</taxon>
        <taxon>Actinomycetes</taxon>
        <taxon>Mycobacteriales</taxon>
        <taxon>Nocardiaceae</taxon>
        <taxon>Nocardia</taxon>
    </lineage>
</organism>
<protein>
    <recommendedName>
        <fullName evidence="4">SRPBCC family protein</fullName>
    </recommendedName>
</protein>
<dbReference type="EMBL" id="RFFH01000028">
    <property type="protein sequence ID" value="RMI27916.1"/>
    <property type="molecule type" value="Genomic_DNA"/>
</dbReference>
<comment type="caution">
    <text evidence="2">The sequence shown here is derived from an EMBL/GenBank/DDBJ whole genome shotgun (WGS) entry which is preliminary data.</text>
</comment>
<dbReference type="OrthoDB" id="4532483at2"/>
<evidence type="ECO:0000313" key="2">
    <source>
        <dbReference type="EMBL" id="RMI27916.1"/>
    </source>
</evidence>
<dbReference type="SUPFAM" id="SSF55961">
    <property type="entry name" value="Bet v1-like"/>
    <property type="match status" value="1"/>
</dbReference>
<dbReference type="RefSeq" id="WP_122191960.1">
    <property type="nucleotide sequence ID" value="NZ_RFFH01000028.1"/>
</dbReference>
<evidence type="ECO:0000313" key="3">
    <source>
        <dbReference type="Proteomes" id="UP000279275"/>
    </source>
</evidence>
<dbReference type="AlphaFoldDB" id="A0A3M2KTB1"/>
<dbReference type="Proteomes" id="UP000279275">
    <property type="component" value="Unassembled WGS sequence"/>
</dbReference>
<evidence type="ECO:0008006" key="4">
    <source>
        <dbReference type="Google" id="ProtNLM"/>
    </source>
</evidence>
<reference evidence="2 3" key="1">
    <citation type="submission" date="2018-10" db="EMBL/GenBank/DDBJ databases">
        <title>Isolation from cow dung.</title>
        <authorList>
            <person name="Ling L."/>
        </authorList>
    </citation>
    <scope>NUCLEOTIDE SEQUENCE [LARGE SCALE GENOMIC DNA]</scope>
    <source>
        <strain evidence="2 3">NEAU-LL90</strain>
    </source>
</reference>
<feature type="chain" id="PRO_5018051655" description="SRPBCC family protein" evidence="1">
    <location>
        <begin position="24"/>
        <end position="209"/>
    </location>
</feature>
<keyword evidence="1" id="KW-0732">Signal</keyword>
<proteinExistence type="predicted"/>
<name>A0A3M2KTB1_9NOCA</name>
<gene>
    <name evidence="2" type="ORF">EBN03_32270</name>
</gene>
<feature type="signal peptide" evidence="1">
    <location>
        <begin position="1"/>
        <end position="23"/>
    </location>
</feature>
<keyword evidence="3" id="KW-1185">Reference proteome</keyword>
<evidence type="ECO:0000256" key="1">
    <source>
        <dbReference type="SAM" id="SignalP"/>
    </source>
</evidence>
<sequence length="209" mass="22468">MKYLVGCALAASIALAGSPAAQAAQTCTSTPNLYTPGWQVGWAAYQVAQITPPIGDATRVDDLPITINAPIAHVWSAYSNLNNALGRHPFLQALYPHCRCTDGVTTTLDFTAIENITFVPGVTDPAQTEGEQILHPDQYYYTSDTYDLPGVITHQKITFVDNGDGTTSVNEHLTFIASIALIDFTETNGVSSHKTLQAALKRDIENGTI</sequence>
<accession>A0A3M2KTB1</accession>